<organism evidence="1 2">
    <name type="scientific">Sphingomonas longa</name>
    <dbReference type="NCBI Taxonomy" id="2778730"/>
    <lineage>
        <taxon>Bacteria</taxon>
        <taxon>Pseudomonadati</taxon>
        <taxon>Pseudomonadota</taxon>
        <taxon>Alphaproteobacteria</taxon>
        <taxon>Sphingomonadales</taxon>
        <taxon>Sphingomonadaceae</taxon>
        <taxon>Sphingomonas</taxon>
    </lineage>
</organism>
<gene>
    <name evidence="1" type="ORF">ILT43_06265</name>
</gene>
<comment type="caution">
    <text evidence="1">The sequence shown here is derived from an EMBL/GenBank/DDBJ whole genome shotgun (WGS) entry which is preliminary data.</text>
</comment>
<dbReference type="EMBL" id="JAFEMC010000002">
    <property type="protein sequence ID" value="MBM6575970.1"/>
    <property type="molecule type" value="Genomic_DNA"/>
</dbReference>
<evidence type="ECO:0000313" key="1">
    <source>
        <dbReference type="EMBL" id="MBM6575970.1"/>
    </source>
</evidence>
<reference evidence="1 2" key="1">
    <citation type="submission" date="2020-12" db="EMBL/GenBank/DDBJ databases">
        <title>Sphingomonas sp.</title>
        <authorList>
            <person name="Kim M.K."/>
        </authorList>
    </citation>
    <scope>NUCLEOTIDE SEQUENCE [LARGE SCALE GENOMIC DNA]</scope>
    <source>
        <strain evidence="1 2">BT552</strain>
    </source>
</reference>
<dbReference type="RefSeq" id="WP_204196639.1">
    <property type="nucleotide sequence ID" value="NZ_JAFEMC010000002.1"/>
</dbReference>
<sequence>MWTPNFASARWIGNDLAFNATTDAGIVRYVVRARRLRDTAQRTGAEALHSNILHLKSEMRHASPTSDGVITIA</sequence>
<keyword evidence="2" id="KW-1185">Reference proteome</keyword>
<name>A0ABS2D4Y8_9SPHN</name>
<proteinExistence type="predicted"/>
<dbReference type="Proteomes" id="UP000763641">
    <property type="component" value="Unassembled WGS sequence"/>
</dbReference>
<protein>
    <submittedName>
        <fullName evidence="1">Uncharacterized protein</fullName>
    </submittedName>
</protein>
<accession>A0ABS2D4Y8</accession>
<evidence type="ECO:0000313" key="2">
    <source>
        <dbReference type="Proteomes" id="UP000763641"/>
    </source>
</evidence>